<accession>A0A642B4P4</accession>
<dbReference type="AlphaFoldDB" id="A0A642B4P4"/>
<dbReference type="SUPFAM" id="SSF56322">
    <property type="entry name" value="ADC synthase"/>
    <property type="match status" value="1"/>
</dbReference>
<gene>
    <name evidence="2" type="ORF">F3C24_28020</name>
</gene>
<sequence>MKTFSYTAHSKQVLGDMHTPVSIYLKVRDMYPQSALMESSDYHAGENSLSLIALCPLASIGVNSGIVTASYPDNSRKEEPLTQSFTVEKAMNQFISQFQVTGENKNVCGLYGYTTFNAVKYFEHIPVKESHDEQNDAPDLLYILYKYIIVFNHFKNELTLVEMLGEGEESGLPELEAAIENRNYASYNFSVTGPVSSPISDEEHKANVRKGIA</sequence>
<feature type="non-terminal residue" evidence="2">
    <location>
        <position position="213"/>
    </location>
</feature>
<name>A0A642B4P4_BACOV</name>
<dbReference type="EMBL" id="VWFV01000228">
    <property type="protein sequence ID" value="KAA4603089.1"/>
    <property type="molecule type" value="Genomic_DNA"/>
</dbReference>
<proteinExistence type="predicted"/>
<reference evidence="2" key="1">
    <citation type="journal article" date="2019" name="Nat. Med.">
        <title>A library of human gut bacterial isolates paired with longitudinal multiomics data enables mechanistic microbiome research.</title>
        <authorList>
            <person name="Poyet M."/>
            <person name="Groussin M."/>
            <person name="Gibbons S.M."/>
            <person name="Avila-Pacheco J."/>
            <person name="Jiang X."/>
            <person name="Kearney S.M."/>
            <person name="Perrotta A.R."/>
            <person name="Berdy B."/>
            <person name="Zhao S."/>
            <person name="Lieberman T.D."/>
            <person name="Swanson P.K."/>
            <person name="Smith M."/>
            <person name="Roesemann S."/>
            <person name="Alexander J.E."/>
            <person name="Rich S.A."/>
            <person name="Livny J."/>
            <person name="Vlamakis H."/>
            <person name="Clish C."/>
            <person name="Bullock K."/>
            <person name="Deik A."/>
            <person name="Scott J."/>
            <person name="Pierce K.A."/>
            <person name="Xavier R.J."/>
            <person name="Alm E.J."/>
        </authorList>
    </citation>
    <scope>NUCLEOTIDE SEQUENCE</scope>
    <source>
        <strain evidence="2">BIOML-A21</strain>
    </source>
</reference>
<feature type="domain" description="Anthranilate synthase component I N-terminal" evidence="1">
    <location>
        <begin position="16"/>
        <end position="160"/>
    </location>
</feature>
<organism evidence="2">
    <name type="scientific">Bacteroides ovatus</name>
    <dbReference type="NCBI Taxonomy" id="28116"/>
    <lineage>
        <taxon>Bacteria</taxon>
        <taxon>Pseudomonadati</taxon>
        <taxon>Bacteroidota</taxon>
        <taxon>Bacteroidia</taxon>
        <taxon>Bacteroidales</taxon>
        <taxon>Bacteroidaceae</taxon>
        <taxon>Bacteroides</taxon>
    </lineage>
</organism>
<dbReference type="Gene3D" id="3.60.120.10">
    <property type="entry name" value="Anthranilate synthase"/>
    <property type="match status" value="1"/>
</dbReference>
<comment type="caution">
    <text evidence="2">The sequence shown here is derived from an EMBL/GenBank/DDBJ whole genome shotgun (WGS) entry which is preliminary data.</text>
</comment>
<protein>
    <submittedName>
        <fullName evidence="2">Anthranilate synthase component I family protein</fullName>
    </submittedName>
</protein>
<dbReference type="InterPro" id="IPR006805">
    <property type="entry name" value="Anth_synth_I_N"/>
</dbReference>
<evidence type="ECO:0000259" key="1">
    <source>
        <dbReference type="Pfam" id="PF04715"/>
    </source>
</evidence>
<evidence type="ECO:0000313" key="2">
    <source>
        <dbReference type="EMBL" id="KAA4603089.1"/>
    </source>
</evidence>
<dbReference type="Pfam" id="PF04715">
    <property type="entry name" value="Anth_synt_I_N"/>
    <property type="match status" value="1"/>
</dbReference>
<dbReference type="InterPro" id="IPR005801">
    <property type="entry name" value="ADC_synthase"/>
</dbReference>